<evidence type="ECO:0000256" key="7">
    <source>
        <dbReference type="ARBA" id="ARBA00048768"/>
    </source>
</evidence>
<gene>
    <name evidence="10" type="ORF">F5878DRAFT_599839</name>
</gene>
<dbReference type="GO" id="GO:0005829">
    <property type="term" value="C:cytosol"/>
    <property type="evidence" value="ECO:0007669"/>
    <property type="project" value="TreeGrafter"/>
</dbReference>
<name>A0AA38PLR4_9AGAR</name>
<evidence type="ECO:0000256" key="4">
    <source>
        <dbReference type="ARBA" id="ARBA00021247"/>
    </source>
</evidence>
<dbReference type="AlphaFoldDB" id="A0AA38PLR4"/>
<comment type="similarity">
    <text evidence="1 8">Belongs to the NTAQ1 family.</text>
</comment>
<accession>A0AA38PLR4</accession>
<evidence type="ECO:0000313" key="11">
    <source>
        <dbReference type="Proteomes" id="UP001163846"/>
    </source>
</evidence>
<evidence type="ECO:0000256" key="6">
    <source>
        <dbReference type="ARBA" id="ARBA00029677"/>
    </source>
</evidence>
<dbReference type="PANTHER" id="PTHR13035">
    <property type="entry name" value="PROTEIN N-TERMINAL GLUTAMINE AMIDOHYDROLASE"/>
    <property type="match status" value="1"/>
</dbReference>
<dbReference type="EMBL" id="MU805939">
    <property type="protein sequence ID" value="KAJ3845272.1"/>
    <property type="molecule type" value="Genomic_DNA"/>
</dbReference>
<dbReference type="GO" id="GO:0005634">
    <property type="term" value="C:nucleus"/>
    <property type="evidence" value="ECO:0007669"/>
    <property type="project" value="TreeGrafter"/>
</dbReference>
<comment type="subunit">
    <text evidence="2 8">Monomer.</text>
</comment>
<proteinExistence type="inferred from homology"/>
<dbReference type="InterPro" id="IPR039733">
    <property type="entry name" value="NTAQ1"/>
</dbReference>
<dbReference type="Proteomes" id="UP001163846">
    <property type="component" value="Unassembled WGS sequence"/>
</dbReference>
<keyword evidence="5 8" id="KW-0378">Hydrolase</keyword>
<feature type="domain" description="Protein N-terminal glutamine amidohydrolase alpha beta roll" evidence="9">
    <location>
        <begin position="14"/>
        <end position="208"/>
    </location>
</feature>
<dbReference type="InterPro" id="IPR037132">
    <property type="entry name" value="N_Gln_amidohydro_ab_roll_sf"/>
</dbReference>
<comment type="caution">
    <text evidence="10">The sequence shown here is derived from an EMBL/GenBank/DDBJ whole genome shotgun (WGS) entry which is preliminary data.</text>
</comment>
<dbReference type="GO" id="GO:0008418">
    <property type="term" value="F:protein-N-terminal asparagine amidohydrolase activity"/>
    <property type="evidence" value="ECO:0007669"/>
    <property type="project" value="UniProtKB-UniRule"/>
</dbReference>
<evidence type="ECO:0000259" key="9">
    <source>
        <dbReference type="Pfam" id="PF09764"/>
    </source>
</evidence>
<evidence type="ECO:0000256" key="5">
    <source>
        <dbReference type="ARBA" id="ARBA00022801"/>
    </source>
</evidence>
<protein>
    <recommendedName>
        <fullName evidence="4 8">Protein N-terminal glutamine amidohydrolase</fullName>
        <ecNumber evidence="3 8">3.5.1.122</ecNumber>
    </recommendedName>
    <alternativeName>
        <fullName evidence="6 8">Protein NH2-terminal glutamine deamidase</fullName>
    </alternativeName>
</protein>
<evidence type="ECO:0000256" key="2">
    <source>
        <dbReference type="ARBA" id="ARBA00011245"/>
    </source>
</evidence>
<comment type="function">
    <text evidence="8">Mediates the side-chain deamidation of N-terminal glutamine residues to glutamate, an important step in N-end rule pathway of protein degradation. Conversion of the resulting N-terminal glutamine to glutamate renders the protein susceptible to arginylation, polyubiquitination and degradation as specified by the N-end rule. Does not act on substrates with internal or C-terminal glutamine and does not act on non-glutamine residues in any position.</text>
</comment>
<dbReference type="InterPro" id="IPR023128">
    <property type="entry name" value="Prot_N_Gln_amidohydro_ab_roll"/>
</dbReference>
<organism evidence="10 11">
    <name type="scientific">Lentinula raphanica</name>
    <dbReference type="NCBI Taxonomy" id="153919"/>
    <lineage>
        <taxon>Eukaryota</taxon>
        <taxon>Fungi</taxon>
        <taxon>Dikarya</taxon>
        <taxon>Basidiomycota</taxon>
        <taxon>Agaricomycotina</taxon>
        <taxon>Agaricomycetes</taxon>
        <taxon>Agaricomycetidae</taxon>
        <taxon>Agaricales</taxon>
        <taxon>Marasmiineae</taxon>
        <taxon>Omphalotaceae</taxon>
        <taxon>Lentinula</taxon>
    </lineage>
</organism>
<dbReference type="Gene3D" id="3.10.620.10">
    <property type="entry name" value="Protein N-terminal glutamine amidohydrolase, alpha beta roll"/>
    <property type="match status" value="1"/>
</dbReference>
<dbReference type="Pfam" id="PF09764">
    <property type="entry name" value="Nt_Gln_amidase"/>
    <property type="match status" value="1"/>
</dbReference>
<evidence type="ECO:0000256" key="8">
    <source>
        <dbReference type="RuleBase" id="RU367082"/>
    </source>
</evidence>
<comment type="catalytic activity">
    <reaction evidence="7 8">
        <text>N-terminal L-glutaminyl-[protein] + H2O = N-terminal L-glutamyl-[protein] + NH4(+)</text>
        <dbReference type="Rhea" id="RHEA:50680"/>
        <dbReference type="Rhea" id="RHEA-COMP:12668"/>
        <dbReference type="Rhea" id="RHEA-COMP:12777"/>
        <dbReference type="ChEBI" id="CHEBI:15377"/>
        <dbReference type="ChEBI" id="CHEBI:28938"/>
        <dbReference type="ChEBI" id="CHEBI:64721"/>
        <dbReference type="ChEBI" id="CHEBI:64722"/>
        <dbReference type="EC" id="3.5.1.122"/>
    </reaction>
</comment>
<keyword evidence="11" id="KW-1185">Reference proteome</keyword>
<reference evidence="10" key="1">
    <citation type="submission" date="2022-08" db="EMBL/GenBank/DDBJ databases">
        <authorList>
            <consortium name="DOE Joint Genome Institute"/>
            <person name="Min B."/>
            <person name="Riley R."/>
            <person name="Sierra-Patev S."/>
            <person name="Naranjo-Ortiz M."/>
            <person name="Looney B."/>
            <person name="Konkel Z."/>
            <person name="Slot J.C."/>
            <person name="Sakamoto Y."/>
            <person name="Steenwyk J.L."/>
            <person name="Rokas A."/>
            <person name="Carro J."/>
            <person name="Camarero S."/>
            <person name="Ferreira P."/>
            <person name="Molpeceres G."/>
            <person name="Ruiz-Duenas F.J."/>
            <person name="Serrano A."/>
            <person name="Henrissat B."/>
            <person name="Drula E."/>
            <person name="Hughes K.W."/>
            <person name="Mata J.L."/>
            <person name="Ishikawa N.K."/>
            <person name="Vargas-Isla R."/>
            <person name="Ushijima S."/>
            <person name="Smith C.A."/>
            <person name="Ahrendt S."/>
            <person name="Andreopoulos W."/>
            <person name="He G."/>
            <person name="Labutti K."/>
            <person name="Lipzen A."/>
            <person name="Ng V."/>
            <person name="Sandor L."/>
            <person name="Barry K."/>
            <person name="Martinez A.T."/>
            <person name="Xiao Y."/>
            <person name="Gibbons J.G."/>
            <person name="Terashima K."/>
            <person name="Hibbett D.S."/>
            <person name="Grigoriev I.V."/>
        </authorList>
    </citation>
    <scope>NUCLEOTIDE SEQUENCE</scope>
    <source>
        <strain evidence="10">TFB9207</strain>
    </source>
</reference>
<dbReference type="GO" id="GO:0070773">
    <property type="term" value="F:protein-N-terminal glutamine amidohydrolase activity"/>
    <property type="evidence" value="ECO:0007669"/>
    <property type="project" value="UniProtKB-UniRule"/>
</dbReference>
<evidence type="ECO:0000256" key="3">
    <source>
        <dbReference type="ARBA" id="ARBA00012718"/>
    </source>
</evidence>
<sequence>MSLLPPELPKDAVYTPYWCEENVYLLVQSFSQNPLLSETWDVSVVFISNHNRTVALWNQKLSKEPYGAVVWDYHVVVVLRPQVYPSNLRSWVYDFDTRLGLPVTWDSYFAQTFSTNVPDELQSSSFRVVSANIYLNQFASDRSHMLANISASETPVPSPTYIHPVPPYPPIRGPQCMSHNNLMEFVSMIENIDGYGDVFNVHEIPTFFLGPKDPELCRSKETSIKT</sequence>
<evidence type="ECO:0000313" key="10">
    <source>
        <dbReference type="EMBL" id="KAJ3845272.1"/>
    </source>
</evidence>
<evidence type="ECO:0000256" key="1">
    <source>
        <dbReference type="ARBA" id="ARBA00008985"/>
    </source>
</evidence>
<dbReference type="PANTHER" id="PTHR13035:SF0">
    <property type="entry name" value="PROTEIN N-TERMINAL GLUTAMINE AMIDOHYDROLASE"/>
    <property type="match status" value="1"/>
</dbReference>
<dbReference type="EC" id="3.5.1.122" evidence="3 8"/>